<gene>
    <name evidence="3" type="primary">gb26747</name>
    <name evidence="2" type="synonym">ga23799</name>
    <name evidence="2" type="ORF">PR202_ga23799</name>
    <name evidence="3" type="ORF">PR202_gb26747</name>
</gene>
<dbReference type="EMBL" id="BQKI01000012">
    <property type="protein sequence ID" value="GJN06106.1"/>
    <property type="molecule type" value="Genomic_DNA"/>
</dbReference>
<keyword evidence="1" id="KW-0812">Transmembrane</keyword>
<reference evidence="3" key="2">
    <citation type="submission" date="2021-12" db="EMBL/GenBank/DDBJ databases">
        <title>Resequencing data analysis of finger millet.</title>
        <authorList>
            <person name="Hatakeyama M."/>
            <person name="Aluri S."/>
            <person name="Balachadran M.T."/>
            <person name="Sivarajan S.R."/>
            <person name="Poveda L."/>
            <person name="Shimizu-Inatsugi R."/>
            <person name="Schlapbach R."/>
            <person name="Sreeman S.M."/>
            <person name="Shimizu K.K."/>
        </authorList>
    </citation>
    <scope>NUCLEOTIDE SEQUENCE</scope>
</reference>
<organism evidence="3 4">
    <name type="scientific">Eleusine coracana subsp. coracana</name>
    <dbReference type="NCBI Taxonomy" id="191504"/>
    <lineage>
        <taxon>Eukaryota</taxon>
        <taxon>Viridiplantae</taxon>
        <taxon>Streptophyta</taxon>
        <taxon>Embryophyta</taxon>
        <taxon>Tracheophyta</taxon>
        <taxon>Spermatophyta</taxon>
        <taxon>Magnoliopsida</taxon>
        <taxon>Liliopsida</taxon>
        <taxon>Poales</taxon>
        <taxon>Poaceae</taxon>
        <taxon>PACMAD clade</taxon>
        <taxon>Chloridoideae</taxon>
        <taxon>Cynodonteae</taxon>
        <taxon>Eleusininae</taxon>
        <taxon>Eleusine</taxon>
    </lineage>
</organism>
<dbReference type="PANTHER" id="PTHR33128:SF55">
    <property type="entry name" value="TRANSMEMBRANE PROTEIN"/>
    <property type="match status" value="1"/>
</dbReference>
<accession>A0AAV5FSN9</accession>
<feature type="transmembrane region" description="Helical" evidence="1">
    <location>
        <begin position="6"/>
        <end position="23"/>
    </location>
</feature>
<dbReference type="EMBL" id="BQKI01000095">
    <property type="protein sequence ID" value="GJN37761.1"/>
    <property type="molecule type" value="Genomic_DNA"/>
</dbReference>
<keyword evidence="1" id="KW-1133">Transmembrane helix</keyword>
<sequence length="70" mass="7564">MQDWAPVIISLVLFILLSPGLLFQLPGKGRIIEFGNFQTSAVAILVHAVLFFTLASILLIAVGVHIYLGS</sequence>
<dbReference type="PANTHER" id="PTHR33128">
    <property type="entry name" value="OS05G0103400 PROTEIN"/>
    <property type="match status" value="1"/>
</dbReference>
<evidence type="ECO:0000256" key="1">
    <source>
        <dbReference type="SAM" id="Phobius"/>
    </source>
</evidence>
<dbReference type="Pfam" id="PF11820">
    <property type="entry name" value="DUF3339"/>
    <property type="match status" value="1"/>
</dbReference>
<proteinExistence type="predicted"/>
<evidence type="ECO:0000313" key="2">
    <source>
        <dbReference type="EMBL" id="GJN06106.1"/>
    </source>
</evidence>
<evidence type="ECO:0008006" key="5">
    <source>
        <dbReference type="Google" id="ProtNLM"/>
    </source>
</evidence>
<evidence type="ECO:0000313" key="3">
    <source>
        <dbReference type="EMBL" id="GJN37761.1"/>
    </source>
</evidence>
<dbReference type="InterPro" id="IPR021775">
    <property type="entry name" value="DUF3339"/>
</dbReference>
<evidence type="ECO:0000313" key="4">
    <source>
        <dbReference type="Proteomes" id="UP001054889"/>
    </source>
</evidence>
<protein>
    <recommendedName>
        <fullName evidence="5">Transmembrane protein</fullName>
    </recommendedName>
</protein>
<reference evidence="3" key="1">
    <citation type="journal article" date="2018" name="DNA Res.">
        <title>Multiple hybrid de novo genome assembly of finger millet, an orphan allotetraploid crop.</title>
        <authorList>
            <person name="Hatakeyama M."/>
            <person name="Aluri S."/>
            <person name="Balachadran M.T."/>
            <person name="Sivarajan S.R."/>
            <person name="Patrignani A."/>
            <person name="Gruter S."/>
            <person name="Poveda L."/>
            <person name="Shimizu-Inatsugi R."/>
            <person name="Baeten J."/>
            <person name="Francoijs K.J."/>
            <person name="Nataraja K.N."/>
            <person name="Reddy Y.A.N."/>
            <person name="Phadnis S."/>
            <person name="Ravikumar R.L."/>
            <person name="Schlapbach R."/>
            <person name="Sreeman S.M."/>
            <person name="Shimizu K.K."/>
        </authorList>
    </citation>
    <scope>NUCLEOTIDE SEQUENCE</scope>
</reference>
<dbReference type="Proteomes" id="UP001054889">
    <property type="component" value="Unassembled WGS sequence"/>
</dbReference>
<name>A0AAV5FSN9_ELECO</name>
<keyword evidence="1" id="KW-0472">Membrane</keyword>
<feature type="transmembrane region" description="Helical" evidence="1">
    <location>
        <begin position="44"/>
        <end position="68"/>
    </location>
</feature>
<comment type="caution">
    <text evidence="3">The sequence shown here is derived from an EMBL/GenBank/DDBJ whole genome shotgun (WGS) entry which is preliminary data.</text>
</comment>
<keyword evidence="4" id="KW-1185">Reference proteome</keyword>
<dbReference type="AlphaFoldDB" id="A0AAV5FSN9"/>